<dbReference type="PANTHER" id="PTHR22754:SF32">
    <property type="entry name" value="DISCO-INTERACTING PROTEIN 2"/>
    <property type="match status" value="1"/>
</dbReference>
<dbReference type="KEGG" id="sals:SLNWT_4396"/>
<dbReference type="GO" id="GO:0071766">
    <property type="term" value="P:Actinobacterium-type cell wall biogenesis"/>
    <property type="evidence" value="ECO:0007669"/>
    <property type="project" value="UniProtKB-ARBA"/>
</dbReference>
<dbReference type="GO" id="GO:0016874">
    <property type="term" value="F:ligase activity"/>
    <property type="evidence" value="ECO:0007669"/>
    <property type="project" value="UniProtKB-KW"/>
</dbReference>
<comment type="similarity">
    <text evidence="1">Belongs to the ATP-dependent AMP-binding enzyme family.</text>
</comment>
<dbReference type="GO" id="GO:0070566">
    <property type="term" value="F:adenylyltransferase activity"/>
    <property type="evidence" value="ECO:0007669"/>
    <property type="project" value="TreeGrafter"/>
</dbReference>
<dbReference type="InterPro" id="IPR045851">
    <property type="entry name" value="AMP-bd_C_sf"/>
</dbReference>
<protein>
    <submittedName>
        <fullName evidence="6">Non-ribosomal peptide synthase</fullName>
    </submittedName>
</protein>
<dbReference type="PANTHER" id="PTHR22754">
    <property type="entry name" value="DISCO-INTERACTING PROTEIN 2 DIP2 -RELATED"/>
    <property type="match status" value="1"/>
</dbReference>
<dbReference type="InterPro" id="IPR040097">
    <property type="entry name" value="FAAL/FAAC"/>
</dbReference>
<evidence type="ECO:0000256" key="4">
    <source>
        <dbReference type="ARBA" id="ARBA00023098"/>
    </source>
</evidence>
<keyword evidence="2" id="KW-0436">Ligase</keyword>
<gene>
    <name evidence="6" type="ORF">SLNWT_4396</name>
</gene>
<keyword evidence="4" id="KW-0443">Lipid metabolism</keyword>
<proteinExistence type="inferred from homology"/>
<dbReference type="SUPFAM" id="SSF56801">
    <property type="entry name" value="Acetyl-CoA synthetase-like"/>
    <property type="match status" value="1"/>
</dbReference>
<dbReference type="Gene3D" id="3.30.300.30">
    <property type="match status" value="1"/>
</dbReference>
<dbReference type="CDD" id="cd05931">
    <property type="entry name" value="FAAL"/>
    <property type="match status" value="1"/>
</dbReference>
<feature type="domain" description="AMP-dependent synthetase/ligase" evidence="5">
    <location>
        <begin position="17"/>
        <end position="414"/>
    </location>
</feature>
<keyword evidence="7" id="KW-1185">Reference proteome</keyword>
<evidence type="ECO:0000256" key="1">
    <source>
        <dbReference type="ARBA" id="ARBA00006432"/>
    </source>
</evidence>
<dbReference type="InterPro" id="IPR000873">
    <property type="entry name" value="AMP-dep_synth/lig_dom"/>
</dbReference>
<dbReference type="Proteomes" id="UP000031523">
    <property type="component" value="Chromosome"/>
</dbReference>
<dbReference type="InterPro" id="IPR042099">
    <property type="entry name" value="ANL_N_sf"/>
</dbReference>
<evidence type="ECO:0000313" key="7">
    <source>
        <dbReference type="Proteomes" id="UP000031523"/>
    </source>
</evidence>
<reference evidence="6 7" key="1">
    <citation type="submission" date="2015-01" db="EMBL/GenBank/DDBJ databases">
        <title>Enhanced salinomycin production by adjusting the supply of polyketide extender units in Streptomyce albus DSM 41398.</title>
        <authorList>
            <person name="Lu C."/>
        </authorList>
    </citation>
    <scope>NUCLEOTIDE SEQUENCE [LARGE SCALE GENOMIC DNA]</scope>
    <source>
        <strain evidence="7">ATCC 21838 / DSM 41398 / FERM P-419 / JCM 4703 / NBRC 107858</strain>
    </source>
</reference>
<dbReference type="FunFam" id="3.40.50.12780:FF:000013">
    <property type="entry name" value="Long-chain-fatty-acid--AMP ligase FadD32"/>
    <property type="match status" value="1"/>
</dbReference>
<name>A0A0B5F378_STRA4</name>
<keyword evidence="3" id="KW-0276">Fatty acid metabolism</keyword>
<sequence length="586" mass="62870">MEASLERGAESFAQLLRERAGQTPEALAYRFVAEDESAEEISYAELDRRARAVAARILETTGGRPVPALLLFAPGPDYLAGLFGCFYAGVPAVPAFPPDPTRLARTLPRLAAIIEDAGTDLVLTTSDIAPLMADWLATALDGRAPRLLTTDDAVGGGEDLVPRPQALALLQYTSGSTALPRGVMLSHAQLRDNCRDITRGFGMHSGSVGGLWLPPYHDMGLIGGILTPLAVGIEVSLMSPVSFLRRPLSWLRMVSRYGATITGGPNFAFDLCVRRAKDADLEGLDLSAVEVAFTGAEPVRAETMARFAERFAPCGFRAASFYPCYGLAEATLFVTGGAPLGGWRAVDVAREPLERDNTVRAAEPGEAARSLVSCGPPGPRTRIRIADPETGAELPEDTVGEIWIDSPGVAEGYWRRPEESAAAFGVKTADGEGPFLRSGDLGFLRGGELFVAGRMKDLVVVNGRNHHPVDIERVCEAAVPGVRRNCGAAFAVEDASGATERLVLVYEADPAAETDPEHAAEHYREVLEALRRAVSLELSIPPGALVLIRPRTIPKTSSGKVQRWLTRKQYLGGELDELARWQAPAR</sequence>
<evidence type="ECO:0000259" key="5">
    <source>
        <dbReference type="Pfam" id="PF00501"/>
    </source>
</evidence>
<dbReference type="AlphaFoldDB" id="A0A0B5F378"/>
<dbReference type="Gene3D" id="3.40.50.12780">
    <property type="entry name" value="N-terminal domain of ligase-like"/>
    <property type="match status" value="1"/>
</dbReference>
<evidence type="ECO:0000313" key="6">
    <source>
        <dbReference type="EMBL" id="AJE84772.1"/>
    </source>
</evidence>
<dbReference type="GO" id="GO:0006633">
    <property type="term" value="P:fatty acid biosynthetic process"/>
    <property type="evidence" value="ECO:0007669"/>
    <property type="project" value="TreeGrafter"/>
</dbReference>
<dbReference type="Pfam" id="PF00501">
    <property type="entry name" value="AMP-binding"/>
    <property type="match status" value="1"/>
</dbReference>
<accession>A0A0B5F378</accession>
<dbReference type="EMBL" id="CP010519">
    <property type="protein sequence ID" value="AJE84772.1"/>
    <property type="molecule type" value="Genomic_DNA"/>
</dbReference>
<organism evidence="6 7">
    <name type="scientific">Streptomyces albus (strain ATCC 21838 / DSM 41398 / FERM P-419 / JCM 4703 / NBRC 107858)</name>
    <dbReference type="NCBI Taxonomy" id="1081613"/>
    <lineage>
        <taxon>Bacteria</taxon>
        <taxon>Bacillati</taxon>
        <taxon>Actinomycetota</taxon>
        <taxon>Actinomycetes</taxon>
        <taxon>Kitasatosporales</taxon>
        <taxon>Streptomycetaceae</taxon>
        <taxon>Streptomyces</taxon>
    </lineage>
</organism>
<evidence type="ECO:0000256" key="2">
    <source>
        <dbReference type="ARBA" id="ARBA00022598"/>
    </source>
</evidence>
<evidence type="ECO:0000256" key="3">
    <source>
        <dbReference type="ARBA" id="ARBA00022832"/>
    </source>
</evidence>
<dbReference type="GO" id="GO:0005886">
    <property type="term" value="C:plasma membrane"/>
    <property type="evidence" value="ECO:0007669"/>
    <property type="project" value="TreeGrafter"/>
</dbReference>